<keyword evidence="5" id="KW-0862">Zinc</keyword>
<feature type="coiled-coil region" evidence="13">
    <location>
        <begin position="1462"/>
        <end position="1489"/>
    </location>
</feature>
<dbReference type="PROSITE" id="PS50089">
    <property type="entry name" value="ZF_RING_2"/>
    <property type="match status" value="1"/>
</dbReference>
<evidence type="ECO:0000259" key="16">
    <source>
        <dbReference type="PROSITE" id="PS50102"/>
    </source>
</evidence>
<dbReference type="GO" id="GO:0051254">
    <property type="term" value="P:positive regulation of RNA metabolic process"/>
    <property type="evidence" value="ECO:0007669"/>
    <property type="project" value="UniProtKB-ARBA"/>
</dbReference>
<proteinExistence type="predicted"/>
<organism evidence="17 18">
    <name type="scientific">Monilinia laxa</name>
    <name type="common">Brown rot fungus</name>
    <name type="synonym">Sclerotinia laxa</name>
    <dbReference type="NCBI Taxonomy" id="61186"/>
    <lineage>
        <taxon>Eukaryota</taxon>
        <taxon>Fungi</taxon>
        <taxon>Dikarya</taxon>
        <taxon>Ascomycota</taxon>
        <taxon>Pezizomycotina</taxon>
        <taxon>Leotiomycetes</taxon>
        <taxon>Helotiales</taxon>
        <taxon>Sclerotiniaceae</taxon>
        <taxon>Monilinia</taxon>
    </lineage>
</organism>
<keyword evidence="18" id="KW-1185">Reference proteome</keyword>
<dbReference type="SUPFAM" id="SSF57850">
    <property type="entry name" value="RING/U-box"/>
    <property type="match status" value="1"/>
</dbReference>
<dbReference type="SUPFAM" id="SSF54928">
    <property type="entry name" value="RNA-binding domain, RBD"/>
    <property type="match status" value="1"/>
</dbReference>
<comment type="caution">
    <text evidence="17">The sequence shown here is derived from an EMBL/GenBank/DDBJ whole genome shotgun (WGS) entry which is preliminary data.</text>
</comment>
<feature type="compositionally biased region" description="Pro residues" evidence="14">
    <location>
        <begin position="1190"/>
        <end position="1199"/>
    </location>
</feature>
<feature type="domain" description="RRM" evidence="16">
    <location>
        <begin position="120"/>
        <end position="208"/>
    </location>
</feature>
<feature type="compositionally biased region" description="Low complexity" evidence="14">
    <location>
        <begin position="604"/>
        <end position="620"/>
    </location>
</feature>
<evidence type="ECO:0000256" key="14">
    <source>
        <dbReference type="SAM" id="MobiDB-lite"/>
    </source>
</evidence>
<dbReference type="Proteomes" id="UP000326757">
    <property type="component" value="Unassembled WGS sequence"/>
</dbReference>
<dbReference type="GO" id="GO:0008270">
    <property type="term" value="F:zinc ion binding"/>
    <property type="evidence" value="ECO:0007669"/>
    <property type="project" value="UniProtKB-KW"/>
</dbReference>
<dbReference type="PANTHER" id="PTHR12603:SF0">
    <property type="entry name" value="CCR4-NOT TRANSCRIPTION COMPLEX SUBUNIT 4"/>
    <property type="match status" value="1"/>
</dbReference>
<dbReference type="GO" id="GO:0030015">
    <property type="term" value="C:CCR4-NOT core complex"/>
    <property type="evidence" value="ECO:0007669"/>
    <property type="project" value="UniProtKB-ARBA"/>
</dbReference>
<evidence type="ECO:0000256" key="1">
    <source>
        <dbReference type="ARBA" id="ARBA00004123"/>
    </source>
</evidence>
<dbReference type="InterPro" id="IPR039780">
    <property type="entry name" value="Mot2"/>
</dbReference>
<keyword evidence="3" id="KW-0479">Metal-binding</keyword>
<reference evidence="17 18" key="1">
    <citation type="submission" date="2019-06" db="EMBL/GenBank/DDBJ databases">
        <title>Genome Sequence of the Brown Rot Fungal Pathogen Monilinia laxa.</title>
        <authorList>
            <person name="De Miccolis Angelini R.M."/>
            <person name="Landi L."/>
            <person name="Abate D."/>
            <person name="Pollastro S."/>
            <person name="Romanazzi G."/>
            <person name="Faretra F."/>
        </authorList>
    </citation>
    <scope>NUCLEOTIDE SEQUENCE [LARGE SCALE GENOMIC DNA]</scope>
    <source>
        <strain evidence="17 18">Mlax316</strain>
    </source>
</reference>
<dbReference type="GO" id="GO:0003723">
    <property type="term" value="F:RNA binding"/>
    <property type="evidence" value="ECO:0007669"/>
    <property type="project" value="UniProtKB-UniRule"/>
</dbReference>
<evidence type="ECO:0000256" key="13">
    <source>
        <dbReference type="SAM" id="Coils"/>
    </source>
</evidence>
<evidence type="ECO:0000256" key="10">
    <source>
        <dbReference type="ARBA" id="ARBA00023242"/>
    </source>
</evidence>
<evidence type="ECO:0000256" key="3">
    <source>
        <dbReference type="ARBA" id="ARBA00022723"/>
    </source>
</evidence>
<feature type="compositionally biased region" description="Polar residues" evidence="14">
    <location>
        <begin position="1035"/>
        <end position="1050"/>
    </location>
</feature>
<feature type="region of interest" description="Disordered" evidence="14">
    <location>
        <begin position="232"/>
        <end position="374"/>
    </location>
</feature>
<evidence type="ECO:0000256" key="4">
    <source>
        <dbReference type="ARBA" id="ARBA00022771"/>
    </source>
</evidence>
<dbReference type="InterPro" id="IPR039515">
    <property type="entry name" value="NOT4_mRING-HC-C4C4"/>
</dbReference>
<dbReference type="GO" id="GO:0005634">
    <property type="term" value="C:nucleus"/>
    <property type="evidence" value="ECO:0007669"/>
    <property type="project" value="UniProtKB-SubCell"/>
</dbReference>
<dbReference type="Gene3D" id="3.30.40.10">
    <property type="entry name" value="Zinc/RING finger domain, C3HC4 (zinc finger)"/>
    <property type="match status" value="1"/>
</dbReference>
<feature type="compositionally biased region" description="Low complexity" evidence="14">
    <location>
        <begin position="1017"/>
        <end position="1029"/>
    </location>
</feature>
<comment type="subcellular location">
    <subcellularLocation>
        <location evidence="1">Nucleus</location>
    </subcellularLocation>
</comment>
<dbReference type="SMART" id="SM00361">
    <property type="entry name" value="RRM_1"/>
    <property type="match status" value="1"/>
</dbReference>
<evidence type="ECO:0000256" key="6">
    <source>
        <dbReference type="ARBA" id="ARBA00022884"/>
    </source>
</evidence>
<dbReference type="InterPro" id="IPR000504">
    <property type="entry name" value="RRM_dom"/>
</dbReference>
<dbReference type="SMART" id="SM00360">
    <property type="entry name" value="RRM"/>
    <property type="match status" value="1"/>
</dbReference>
<dbReference type="InterPro" id="IPR035979">
    <property type="entry name" value="RBD_domain_sf"/>
</dbReference>
<sequence length="1498" mass="160169">MAPQDSFIDEDDDTCPLCVEEFDLSDKNFQPCPCGYQICQFCFNNIKNNINGLCPACRRPYDEKTIKWKVVTPEEVAQFKANVQKNAKKKAEIRQKEAQKREVESLNRKHLAGLRVVQKNLVYVVGLSPSIREDELLQTLRGEKYFGQYGKIIKIVVSKSKQNESAQNAGSLGVYVTFASKQDAERCITAVNGSPNGDRILRAQLGTTKYCSAYLRNEVCTNKQCMFLHEPGDNDDSYSRQDLSSINSVNSQRPLPSKASSSRTQAQAAPPIQQAQPLAAATQPMAREASKDGSDSGDGPALPSTANWANRGVQQQRSRRGSHATSGAEPSPAISNAIPSATEAVEETTPELVEDQEESSGEASPIEASEPTPLIEEVSHPMKETLGFELLRSINSDVLSWDGPKIHEDDLASFPILFDDHGGEKRRLMREQQQEEERLHMEQESQADVQSVPEPVEEQEPESGSLQLGGEPEDNGREINQPPGFQRRQSSQLPIQRGATGGPFGPSLGQQQNYPQSIGNLSSVNGRSLTPLQQSQLSMFKSPSGVPSSFIDHVPSTGGLGNPLHQNSALFQQQGHNRQSSRYSFAQDGAAGPSSIKPSANTKMMQQQASMMPPSSHPQQGFQSFNSSIPAPPGLSGLKSNTPPIGGGMFGQGHGFGNSMGGGSAFGGVSKDNSNEMLREMLRGRPSAGGNQGLDTSKLDLADPSILQARMQHQQQSNAGVGQGLFGGQAQEDSTFDDESITHNVDTLVSDNTPFNLPMNYGDMSREVSRSNTPAFPPGLPNPHGHPAPAVREEPIGKPSKVLPAVVPFTPSRQSSMSYAPRVATPLTMSQPSTPSPIKSKALSIAVPDAPASQTQAKQEVISLAASSGMSKEIAAQASTPASIVPTTPLLSAAVTPATQRNLSTEEFPALGAQKETKPPASRKVSKALSSSSKAPSTPKISNSQKSAKASEKKVTPAILTIPTSTKPVPKMVGPPETPGKVTPSASDFPSLPASKTYKSIKVTSTPKTEVPPMGSPAPTSATSAAPYTIHFGRQFSSSEIPDTPSEQDNASLMSASASRASSPAPSRSGQPRAPKLNTAKKNKLKLEKKEKALEAQMAAAAESKRTDEEQAPVLGRKTKQKKEKMNASSATIASTPAPSRPASPPVVTAREESKPSESIVPEKPASRGSDKPASKSDAKAKNKAKAQQPTPPPEPPRAPIVEDEVAEKLTAPTSATLVQQLQSEGSIPNIADHPIFKIPIGLGNEKKREKDTTALSDPTSKLQVTPEERAILNSGKPVHKIVSGSIRIMYTPNGDCVRNLNAEEEERFLELQARLAAEAGPTAFVSAKHASTGFNLVGGRAVPNGPPSYFPSTLASNSTPLDAVSKIQRDEALNYINQFVIPSLSNNAQLEKALSANALSVDMLQGSVPSSWGSLSGNSPDNLQDFPYSTDGSILDAGIENMTATHIDRGPQSQNVPLLDEKESESAMQIAKKETQELEKRLLAVIKKNRKMLLMGH</sequence>
<name>A0A5N6JXF6_MONLA</name>
<evidence type="ECO:0000256" key="5">
    <source>
        <dbReference type="ARBA" id="ARBA00022833"/>
    </source>
</evidence>
<dbReference type="FunFam" id="3.30.40.10:FF:000006">
    <property type="entry name" value="CCR4-NOT transcription complex subunit 4"/>
    <property type="match status" value="1"/>
</dbReference>
<dbReference type="CDD" id="cd16618">
    <property type="entry name" value="mRING-HC-C4C4_CNOT4"/>
    <property type="match status" value="1"/>
</dbReference>
<dbReference type="GO" id="GO:0010557">
    <property type="term" value="P:positive regulation of macromolecule biosynthetic process"/>
    <property type="evidence" value="ECO:0007669"/>
    <property type="project" value="UniProtKB-ARBA"/>
</dbReference>
<feature type="compositionally biased region" description="Polar residues" evidence="14">
    <location>
        <begin position="508"/>
        <end position="527"/>
    </location>
</feature>
<evidence type="ECO:0000256" key="9">
    <source>
        <dbReference type="ARBA" id="ARBA00023163"/>
    </source>
</evidence>
<keyword evidence="10" id="KW-0539">Nucleus</keyword>
<keyword evidence="2" id="KW-0678">Repressor</keyword>
<dbReference type="GO" id="GO:0000956">
    <property type="term" value="P:nuclear-transcribed mRNA catabolic process"/>
    <property type="evidence" value="ECO:0007669"/>
    <property type="project" value="UniProtKB-ARBA"/>
</dbReference>
<feature type="coiled-coil region" evidence="13">
    <location>
        <begin position="81"/>
        <end position="109"/>
    </location>
</feature>
<keyword evidence="7" id="KW-0805">Transcription regulation</keyword>
<feature type="compositionally biased region" description="Polar residues" evidence="14">
    <location>
        <begin position="564"/>
        <end position="584"/>
    </location>
</feature>
<feature type="compositionally biased region" description="Low complexity" evidence="14">
    <location>
        <begin position="1128"/>
        <end position="1138"/>
    </location>
</feature>
<keyword evidence="8 13" id="KW-0175">Coiled coil</keyword>
<protein>
    <recommendedName>
        <fullName evidence="19">RING-type domain-containing protein</fullName>
    </recommendedName>
</protein>
<dbReference type="InterPro" id="IPR034261">
    <property type="entry name" value="CNOT4_RRM"/>
</dbReference>
<dbReference type="InterPro" id="IPR001841">
    <property type="entry name" value="Znf_RING"/>
</dbReference>
<evidence type="ECO:0000259" key="15">
    <source>
        <dbReference type="PROSITE" id="PS50089"/>
    </source>
</evidence>
<evidence type="ECO:0008006" key="19">
    <source>
        <dbReference type="Google" id="ProtNLM"/>
    </source>
</evidence>
<dbReference type="GO" id="GO:0016567">
    <property type="term" value="P:protein ubiquitination"/>
    <property type="evidence" value="ECO:0007669"/>
    <property type="project" value="TreeGrafter"/>
</dbReference>
<evidence type="ECO:0000313" key="18">
    <source>
        <dbReference type="Proteomes" id="UP000326757"/>
    </source>
</evidence>
<dbReference type="OrthoDB" id="1923159at2759"/>
<feature type="compositionally biased region" description="Basic and acidic residues" evidence="14">
    <location>
        <begin position="1085"/>
        <end position="1094"/>
    </location>
</feature>
<dbReference type="GO" id="GO:0061630">
    <property type="term" value="F:ubiquitin protein ligase activity"/>
    <property type="evidence" value="ECO:0007669"/>
    <property type="project" value="UniProtKB-ARBA"/>
</dbReference>
<feature type="compositionally biased region" description="Gly residues" evidence="14">
    <location>
        <begin position="645"/>
        <end position="656"/>
    </location>
</feature>
<feature type="compositionally biased region" description="Basic and acidic residues" evidence="14">
    <location>
        <begin position="1165"/>
        <end position="1181"/>
    </location>
</feature>
<dbReference type="InterPro" id="IPR012677">
    <property type="entry name" value="Nucleotide-bd_a/b_plait_sf"/>
</dbReference>
<feature type="compositionally biased region" description="Low complexity" evidence="14">
    <location>
        <begin position="265"/>
        <end position="286"/>
    </location>
</feature>
<dbReference type="Pfam" id="PF14570">
    <property type="entry name" value="zf-RING_4"/>
    <property type="match status" value="1"/>
</dbReference>
<dbReference type="PROSITE" id="PS50102">
    <property type="entry name" value="RRM"/>
    <property type="match status" value="1"/>
</dbReference>
<feature type="region of interest" description="Disordered" evidence="14">
    <location>
        <begin position="905"/>
        <end position="1200"/>
    </location>
</feature>
<feature type="region of interest" description="Disordered" evidence="14">
    <location>
        <begin position="429"/>
        <end position="527"/>
    </location>
</feature>
<accession>A0A5N6JXF6</accession>
<keyword evidence="9" id="KW-0804">Transcription</keyword>
<dbReference type="PANTHER" id="PTHR12603">
    <property type="entry name" value="CCR4-NOT TRANSCRIPTION COMPLEX RELATED"/>
    <property type="match status" value="1"/>
</dbReference>
<feature type="region of interest" description="Disordered" evidence="14">
    <location>
        <begin position="716"/>
        <end position="737"/>
    </location>
</feature>
<feature type="compositionally biased region" description="Low complexity" evidence="14">
    <location>
        <begin position="1051"/>
        <end position="1078"/>
    </location>
</feature>
<keyword evidence="4 11" id="KW-0863">Zinc-finger</keyword>
<feature type="compositionally biased region" description="Pro residues" evidence="14">
    <location>
        <begin position="775"/>
        <end position="786"/>
    </location>
</feature>
<feature type="region of interest" description="Disordered" evidence="14">
    <location>
        <begin position="539"/>
        <end position="656"/>
    </location>
</feature>
<feature type="compositionally biased region" description="Low complexity" evidence="14">
    <location>
        <begin position="927"/>
        <end position="942"/>
    </location>
</feature>
<feature type="region of interest" description="Disordered" evidence="14">
    <location>
        <begin position="765"/>
        <end position="788"/>
    </location>
</feature>
<keyword evidence="6 12" id="KW-0694">RNA-binding</keyword>
<dbReference type="CDD" id="cd12438">
    <property type="entry name" value="RRM_CNOT4"/>
    <property type="match status" value="1"/>
</dbReference>
<feature type="domain" description="RING-type" evidence="15">
    <location>
        <begin position="15"/>
        <end position="58"/>
    </location>
</feature>
<dbReference type="InterPro" id="IPR013083">
    <property type="entry name" value="Znf_RING/FYVE/PHD"/>
</dbReference>
<feature type="compositionally biased region" description="Acidic residues" evidence="14">
    <location>
        <begin position="344"/>
        <end position="360"/>
    </location>
</feature>
<evidence type="ECO:0000256" key="8">
    <source>
        <dbReference type="ARBA" id="ARBA00023054"/>
    </source>
</evidence>
<dbReference type="Pfam" id="PF00076">
    <property type="entry name" value="RRM_1"/>
    <property type="match status" value="1"/>
</dbReference>
<dbReference type="Gene3D" id="3.30.70.330">
    <property type="match status" value="1"/>
</dbReference>
<evidence type="ECO:0000313" key="17">
    <source>
        <dbReference type="EMBL" id="KAB8293834.1"/>
    </source>
</evidence>
<evidence type="ECO:0000256" key="12">
    <source>
        <dbReference type="PROSITE-ProRule" id="PRU00176"/>
    </source>
</evidence>
<dbReference type="InterPro" id="IPR003954">
    <property type="entry name" value="RRM_euk-type"/>
</dbReference>
<evidence type="ECO:0000256" key="11">
    <source>
        <dbReference type="PROSITE-ProRule" id="PRU00175"/>
    </source>
</evidence>
<evidence type="ECO:0000256" key="7">
    <source>
        <dbReference type="ARBA" id="ARBA00023015"/>
    </source>
</evidence>
<dbReference type="FunFam" id="3.30.70.330:FF:000257">
    <property type="entry name" value="CCR4-NOT core complex subunit Not4"/>
    <property type="match status" value="1"/>
</dbReference>
<feature type="compositionally biased region" description="Basic and acidic residues" evidence="14">
    <location>
        <begin position="429"/>
        <end position="443"/>
    </location>
</feature>
<gene>
    <name evidence="17" type="ORF">EYC80_009315</name>
</gene>
<feature type="compositionally biased region" description="Polar residues" evidence="14">
    <location>
        <begin position="240"/>
        <end position="264"/>
    </location>
</feature>
<dbReference type="EMBL" id="VIGI01000011">
    <property type="protein sequence ID" value="KAB8293834.1"/>
    <property type="molecule type" value="Genomic_DNA"/>
</dbReference>
<evidence type="ECO:0000256" key="2">
    <source>
        <dbReference type="ARBA" id="ARBA00022491"/>
    </source>
</evidence>